<dbReference type="Gene3D" id="3.30.420.40">
    <property type="match status" value="2"/>
</dbReference>
<dbReference type="PANTHER" id="PTHR18964">
    <property type="entry name" value="ROK (REPRESSOR, ORF, KINASE) FAMILY"/>
    <property type="match status" value="1"/>
</dbReference>
<organism evidence="2">
    <name type="scientific">Schaalia odontolytica</name>
    <dbReference type="NCBI Taxonomy" id="1660"/>
    <lineage>
        <taxon>Bacteria</taxon>
        <taxon>Bacillati</taxon>
        <taxon>Actinomycetota</taxon>
        <taxon>Actinomycetes</taxon>
        <taxon>Actinomycetales</taxon>
        <taxon>Actinomycetaceae</taxon>
        <taxon>Schaalia</taxon>
    </lineage>
</organism>
<keyword evidence="2" id="KW-0418">Kinase</keyword>
<dbReference type="PANTHER" id="PTHR18964:SF149">
    <property type="entry name" value="BIFUNCTIONAL UDP-N-ACETYLGLUCOSAMINE 2-EPIMERASE_N-ACETYLMANNOSAMINE KINASE"/>
    <property type="match status" value="1"/>
</dbReference>
<keyword evidence="2" id="KW-0808">Transferase</keyword>
<reference evidence="2" key="1">
    <citation type="submission" date="2019-11" db="EMBL/GenBank/DDBJ databases">
        <authorList>
            <person name="Feng L."/>
        </authorList>
    </citation>
    <scope>NUCLEOTIDE SEQUENCE</scope>
    <source>
        <strain evidence="2">AodontolyticusLFYP35</strain>
    </source>
</reference>
<protein>
    <submittedName>
        <fullName evidence="2">N-acetylmannosamine kinase</fullName>
    </submittedName>
</protein>
<sequence>MEPYDIHKKTADPPGPPIHIPHFKRSDECAVGIALLPGRIHAVVMDRSGRVREERARIVVNNSNAILATINTLYTEMAESVHSYGDIKGIGLSLGGKVIDGRRCTVEELGWLDFPLLDSISGQGGLPLSLINSLEGLATYEAIYGVGQRLDNFLIVQIAENVCYVEVKNGAICPDPAGDYRKIAHLRLEGSNAVCAQGHYGCASVSLVPSAIIGQARAARMSADDTDRPRDIEELIRMAQGGDLACRKAVLGFVRNLAMCLEQLSEMTKIDHIVLDGSAVRILSSEWAVLFEDVLFTVGSPGEVLPVVIRRASEDSRWACGAAAYLFETCDRGRPKVSGGDLSGSYVPLVAV</sequence>
<gene>
    <name evidence="2" type="ORF">AOLFYP35_00624</name>
</gene>
<dbReference type="InterPro" id="IPR000600">
    <property type="entry name" value="ROK"/>
</dbReference>
<dbReference type="AlphaFoldDB" id="A0A6N2S224"/>
<dbReference type="GO" id="GO:0016301">
    <property type="term" value="F:kinase activity"/>
    <property type="evidence" value="ECO:0007669"/>
    <property type="project" value="UniProtKB-KW"/>
</dbReference>
<dbReference type="EMBL" id="CACRSM010000002">
    <property type="protein sequence ID" value="VYS86808.1"/>
    <property type="molecule type" value="Genomic_DNA"/>
</dbReference>
<comment type="similarity">
    <text evidence="1">Belongs to the ROK (NagC/XylR) family.</text>
</comment>
<evidence type="ECO:0000256" key="1">
    <source>
        <dbReference type="ARBA" id="ARBA00006479"/>
    </source>
</evidence>
<proteinExistence type="inferred from homology"/>
<name>A0A6N2S224_9ACTO</name>
<accession>A0A6N2S224</accession>
<dbReference type="InterPro" id="IPR043129">
    <property type="entry name" value="ATPase_NBD"/>
</dbReference>
<dbReference type="Pfam" id="PF00480">
    <property type="entry name" value="ROK"/>
    <property type="match status" value="1"/>
</dbReference>
<evidence type="ECO:0000313" key="2">
    <source>
        <dbReference type="EMBL" id="VYS86808.1"/>
    </source>
</evidence>
<dbReference type="SUPFAM" id="SSF53067">
    <property type="entry name" value="Actin-like ATPase domain"/>
    <property type="match status" value="1"/>
</dbReference>